<feature type="compositionally biased region" description="Basic and acidic residues" evidence="1">
    <location>
        <begin position="32"/>
        <end position="43"/>
    </location>
</feature>
<evidence type="ECO:0000313" key="3">
    <source>
        <dbReference type="Proteomes" id="UP000007306"/>
    </source>
</evidence>
<dbReference type="Gramene" id="ORGLA08G0082300.1">
    <property type="protein sequence ID" value="ORGLA08G0082300.1"/>
    <property type="gene ID" value="ORGLA08G0082300"/>
</dbReference>
<dbReference type="Proteomes" id="UP000007306">
    <property type="component" value="Chromosome 8"/>
</dbReference>
<protein>
    <submittedName>
        <fullName evidence="2">Uncharacterized protein</fullName>
    </submittedName>
</protein>
<reference evidence="2 3" key="2">
    <citation type="submission" date="2018-04" db="EMBL/GenBank/DDBJ databases">
        <title>OglaRS2 (Oryza glaberrima Reference Sequence Version 2).</title>
        <authorList>
            <person name="Zhang J."/>
            <person name="Kudrna D."/>
            <person name="Lee S."/>
            <person name="Talag J."/>
            <person name="Rajasekar S."/>
            <person name="Wing R.A."/>
        </authorList>
    </citation>
    <scope>NUCLEOTIDE SEQUENCE [LARGE SCALE GENOMIC DNA]</scope>
    <source>
        <strain evidence="2 3">cv. IRGC 96717</strain>
    </source>
</reference>
<evidence type="ECO:0000256" key="1">
    <source>
        <dbReference type="SAM" id="MobiDB-lite"/>
    </source>
</evidence>
<organism evidence="2 3">
    <name type="scientific">Oryza glaberrima</name>
    <name type="common">African rice</name>
    <dbReference type="NCBI Taxonomy" id="4538"/>
    <lineage>
        <taxon>Eukaryota</taxon>
        <taxon>Viridiplantae</taxon>
        <taxon>Streptophyta</taxon>
        <taxon>Embryophyta</taxon>
        <taxon>Tracheophyta</taxon>
        <taxon>Spermatophyta</taxon>
        <taxon>Magnoliopsida</taxon>
        <taxon>Liliopsida</taxon>
        <taxon>Poales</taxon>
        <taxon>Poaceae</taxon>
        <taxon>BOP clade</taxon>
        <taxon>Oryzoideae</taxon>
        <taxon>Oryzeae</taxon>
        <taxon>Oryzinae</taxon>
        <taxon>Oryza</taxon>
    </lineage>
</organism>
<feature type="region of interest" description="Disordered" evidence="1">
    <location>
        <begin position="88"/>
        <end position="111"/>
    </location>
</feature>
<evidence type="ECO:0000313" key="2">
    <source>
        <dbReference type="EnsemblPlants" id="ORGLA08G0082300.1"/>
    </source>
</evidence>
<keyword evidence="3" id="KW-1185">Reference proteome</keyword>
<proteinExistence type="predicted"/>
<accession>I1QHC2</accession>
<dbReference type="OMA" id="CAMATDS"/>
<dbReference type="HOGENOM" id="CLU_2175091_0_0_1"/>
<dbReference type="EnsemblPlants" id="ORGLA08G0082300.1">
    <property type="protein sequence ID" value="ORGLA08G0082300.1"/>
    <property type="gene ID" value="ORGLA08G0082300"/>
</dbReference>
<name>I1QHC2_ORYGL</name>
<sequence>LLSGNVFPLRSSPQLVPSHRCYGSEESGSEPSELKPEASKLEMDSMNATRAKGGNMMKQEGHTACACAMATDSATWGNTCRHFGVSTAQPVQPLTSPPRPSASSASSTKVK</sequence>
<feature type="compositionally biased region" description="Low complexity" evidence="1">
    <location>
        <begin position="101"/>
        <end position="111"/>
    </location>
</feature>
<reference evidence="2" key="1">
    <citation type="submission" date="2015-06" db="UniProtKB">
        <authorList>
            <consortium name="EnsemblPlants"/>
        </authorList>
    </citation>
    <scope>IDENTIFICATION</scope>
</reference>
<feature type="region of interest" description="Disordered" evidence="1">
    <location>
        <begin position="14"/>
        <end position="45"/>
    </location>
</feature>
<dbReference type="AlphaFoldDB" id="I1QHC2"/>